<evidence type="ECO:0000259" key="17">
    <source>
        <dbReference type="SMART" id="SM00562"/>
    </source>
</evidence>
<feature type="active site" description="Pros-phosphohistidine intermediate" evidence="13 14">
    <location>
        <position position="117"/>
    </location>
</feature>
<evidence type="ECO:0000256" key="13">
    <source>
        <dbReference type="HAMAP-Rule" id="MF_00451"/>
    </source>
</evidence>
<evidence type="ECO:0000256" key="6">
    <source>
        <dbReference type="ARBA" id="ARBA00022679"/>
    </source>
</evidence>
<dbReference type="Pfam" id="PF00334">
    <property type="entry name" value="NDK"/>
    <property type="match status" value="1"/>
</dbReference>
<dbReference type="InterPro" id="IPR034907">
    <property type="entry name" value="NDK-like_dom"/>
</dbReference>
<keyword evidence="6 13" id="KW-0808">Transferase</keyword>
<dbReference type="GO" id="GO:0004550">
    <property type="term" value="F:nucleoside diphosphate kinase activity"/>
    <property type="evidence" value="ECO:0007669"/>
    <property type="project" value="UniProtKB-UniRule"/>
</dbReference>
<feature type="binding site" evidence="13 14">
    <location>
        <position position="86"/>
    </location>
    <ligand>
        <name>ATP</name>
        <dbReference type="ChEBI" id="CHEBI:30616"/>
    </ligand>
</feature>
<dbReference type="PANTHER" id="PTHR11349">
    <property type="entry name" value="NUCLEOSIDE DIPHOSPHATE KINASE"/>
    <property type="match status" value="1"/>
</dbReference>
<dbReference type="FunFam" id="3.30.70.141:FF:000003">
    <property type="entry name" value="Nucleoside diphosphate kinase"/>
    <property type="match status" value="1"/>
</dbReference>
<evidence type="ECO:0000313" key="19">
    <source>
        <dbReference type="Proteomes" id="UP000604391"/>
    </source>
</evidence>
<evidence type="ECO:0000256" key="4">
    <source>
        <dbReference type="ARBA" id="ARBA00017632"/>
    </source>
</evidence>
<keyword evidence="11 13" id="KW-0460">Magnesium</keyword>
<evidence type="ECO:0000256" key="9">
    <source>
        <dbReference type="ARBA" id="ARBA00022777"/>
    </source>
</evidence>
<dbReference type="AlphaFoldDB" id="A0A832UPV1"/>
<dbReference type="CDD" id="cd04413">
    <property type="entry name" value="NDPk_I"/>
    <property type="match status" value="1"/>
</dbReference>
<dbReference type="SMART" id="SM00562">
    <property type="entry name" value="NDK"/>
    <property type="match status" value="1"/>
</dbReference>
<reference evidence="18 19" key="1">
    <citation type="journal article" name="Nat. Commun.">
        <title>Undinarchaeota illuminate DPANN phylogeny and the impact of gene transfer on archaeal evolution.</title>
        <authorList>
            <person name="Dombrowski N."/>
            <person name="Williams T.A."/>
            <person name="Sun J."/>
            <person name="Woodcroft B.J."/>
            <person name="Lee J.H."/>
            <person name="Minh B.Q."/>
            <person name="Rinke C."/>
            <person name="Spang A."/>
        </authorList>
    </citation>
    <scope>NUCLEOTIDE SEQUENCE [LARGE SCALE GENOMIC DNA]</scope>
    <source>
        <strain evidence="18">MAG_bin17</strain>
    </source>
</reference>
<dbReference type="GO" id="GO:0005737">
    <property type="term" value="C:cytoplasm"/>
    <property type="evidence" value="ECO:0007669"/>
    <property type="project" value="UniProtKB-SubCell"/>
</dbReference>
<evidence type="ECO:0000256" key="15">
    <source>
        <dbReference type="RuleBase" id="RU004011"/>
    </source>
</evidence>
<comment type="caution">
    <text evidence="18">The sequence shown here is derived from an EMBL/GenBank/DDBJ whole genome shotgun (WGS) entry which is preliminary data.</text>
</comment>
<keyword evidence="19" id="KW-1185">Reference proteome</keyword>
<evidence type="ECO:0000256" key="1">
    <source>
        <dbReference type="ARBA" id="ARBA00001946"/>
    </source>
</evidence>
<dbReference type="GO" id="GO:0006183">
    <property type="term" value="P:GTP biosynthetic process"/>
    <property type="evidence" value="ECO:0007669"/>
    <property type="project" value="UniProtKB-UniRule"/>
</dbReference>
<proteinExistence type="inferred from homology"/>
<dbReference type="PROSITE" id="PS00469">
    <property type="entry name" value="NDPK"/>
    <property type="match status" value="1"/>
</dbReference>
<evidence type="ECO:0000256" key="14">
    <source>
        <dbReference type="PROSITE-ProRule" id="PRU00706"/>
    </source>
</evidence>
<comment type="subcellular location">
    <subcellularLocation>
        <location evidence="13">Cytoplasm</location>
    </subcellularLocation>
</comment>
<keyword evidence="13" id="KW-0963">Cytoplasm</keyword>
<keyword evidence="8 13" id="KW-0547">Nucleotide-binding</keyword>
<name>A0A832UPV1_9ARCH</name>
<feature type="binding site" evidence="13 14">
    <location>
        <position position="114"/>
    </location>
    <ligand>
        <name>ATP</name>
        <dbReference type="ChEBI" id="CHEBI:30616"/>
    </ligand>
</feature>
<comment type="cofactor">
    <cofactor evidence="1 13">
        <name>Mg(2+)</name>
        <dbReference type="ChEBI" id="CHEBI:18420"/>
    </cofactor>
</comment>
<keyword evidence="9 13" id="KW-0418">Kinase</keyword>
<dbReference type="GO" id="GO:0006241">
    <property type="term" value="P:CTP biosynthetic process"/>
    <property type="evidence" value="ECO:0007669"/>
    <property type="project" value="UniProtKB-UniRule"/>
</dbReference>
<dbReference type="GO" id="GO:0006228">
    <property type="term" value="P:UTP biosynthetic process"/>
    <property type="evidence" value="ECO:0007669"/>
    <property type="project" value="UniProtKB-UniRule"/>
</dbReference>
<feature type="binding site" evidence="13 14">
    <location>
        <position position="103"/>
    </location>
    <ligand>
        <name>ATP</name>
        <dbReference type="ChEBI" id="CHEBI:30616"/>
    </ligand>
</feature>
<dbReference type="InterPro" id="IPR023005">
    <property type="entry name" value="Nucleoside_diP_kinase_AS"/>
</dbReference>
<dbReference type="EC" id="2.7.4.6" evidence="3 13"/>
<evidence type="ECO:0000256" key="10">
    <source>
        <dbReference type="ARBA" id="ARBA00022840"/>
    </source>
</evidence>
<comment type="catalytic activity">
    <reaction evidence="13 16">
        <text>a 2'-deoxyribonucleoside 5'-diphosphate + ATP = a 2'-deoxyribonucleoside 5'-triphosphate + ADP</text>
        <dbReference type="Rhea" id="RHEA:44640"/>
        <dbReference type="ChEBI" id="CHEBI:30616"/>
        <dbReference type="ChEBI" id="CHEBI:61560"/>
        <dbReference type="ChEBI" id="CHEBI:73316"/>
        <dbReference type="ChEBI" id="CHEBI:456216"/>
        <dbReference type="EC" id="2.7.4.6"/>
    </reaction>
</comment>
<evidence type="ECO:0000256" key="8">
    <source>
        <dbReference type="ARBA" id="ARBA00022741"/>
    </source>
</evidence>
<dbReference type="HAMAP" id="MF_00451">
    <property type="entry name" value="NDP_kinase"/>
    <property type="match status" value="1"/>
</dbReference>
<dbReference type="PRINTS" id="PR01243">
    <property type="entry name" value="NUCDPKINASE"/>
</dbReference>
<evidence type="ECO:0000256" key="3">
    <source>
        <dbReference type="ARBA" id="ARBA00012966"/>
    </source>
</evidence>
<dbReference type="Proteomes" id="UP000604391">
    <property type="component" value="Unassembled WGS sequence"/>
</dbReference>
<protein>
    <recommendedName>
        <fullName evidence="4 13">Nucleoside diphosphate kinase</fullName>
        <shortName evidence="13">NDK</shortName>
        <shortName evidence="13">NDP kinase</shortName>
        <ecNumber evidence="3 13">2.7.4.6</ecNumber>
    </recommendedName>
    <alternativeName>
        <fullName evidence="13">Nucleoside-2-P kinase</fullName>
    </alternativeName>
</protein>
<dbReference type="InterPro" id="IPR001564">
    <property type="entry name" value="Nucleoside_diP_kinase"/>
</dbReference>
<dbReference type="Gene3D" id="3.30.70.141">
    <property type="entry name" value="Nucleoside diphosphate kinase-like domain"/>
    <property type="match status" value="1"/>
</dbReference>
<feature type="binding site" evidence="13 14">
    <location>
        <position position="92"/>
    </location>
    <ligand>
        <name>ATP</name>
        <dbReference type="ChEBI" id="CHEBI:30616"/>
    </ligand>
</feature>
<dbReference type="NCBIfam" id="NF001908">
    <property type="entry name" value="PRK00668.1"/>
    <property type="match status" value="1"/>
</dbReference>
<dbReference type="GO" id="GO:0046872">
    <property type="term" value="F:metal ion binding"/>
    <property type="evidence" value="ECO:0007669"/>
    <property type="project" value="UniProtKB-KW"/>
</dbReference>
<feature type="binding site" evidence="13 14">
    <location>
        <position position="10"/>
    </location>
    <ligand>
        <name>ATP</name>
        <dbReference type="ChEBI" id="CHEBI:30616"/>
    </ligand>
</feature>
<dbReference type="EMBL" id="DVAD01000013">
    <property type="protein sequence ID" value="HIJ99596.1"/>
    <property type="molecule type" value="Genomic_DNA"/>
</dbReference>
<dbReference type="PROSITE" id="PS51374">
    <property type="entry name" value="NDPK_LIKE"/>
    <property type="match status" value="1"/>
</dbReference>
<evidence type="ECO:0000256" key="2">
    <source>
        <dbReference type="ARBA" id="ARBA00008142"/>
    </source>
</evidence>
<keyword evidence="12 13" id="KW-0546">Nucleotide metabolism</keyword>
<evidence type="ECO:0000256" key="16">
    <source>
        <dbReference type="RuleBase" id="RU004013"/>
    </source>
</evidence>
<sequence>MTERTFCMIKPDSVKRGLVGEIIKRIEAAGFTIRAAKLSNVSQEQAETLYQEHVEKDFYQGLVDFAMEGSALPMVLESEGAVQKVRDLIGATNPENAEPGTIRGDLGEEELPRNLVHASDSIESAEREIPIFFSESELV</sequence>
<comment type="catalytic activity">
    <reaction evidence="13">
        <text>a ribonucleoside 5'-diphosphate + ATP = a ribonucleoside 5'-triphosphate + ADP</text>
        <dbReference type="Rhea" id="RHEA:18113"/>
        <dbReference type="ChEBI" id="CHEBI:30616"/>
        <dbReference type="ChEBI" id="CHEBI:57930"/>
        <dbReference type="ChEBI" id="CHEBI:61557"/>
        <dbReference type="ChEBI" id="CHEBI:456216"/>
        <dbReference type="EC" id="2.7.4.6"/>
    </reaction>
</comment>
<comment type="similarity">
    <text evidence="2 13 14 15">Belongs to the NDK family.</text>
</comment>
<dbReference type="SUPFAM" id="SSF54919">
    <property type="entry name" value="Nucleoside diphosphate kinase, NDK"/>
    <property type="match status" value="1"/>
</dbReference>
<feature type="domain" description="Nucleoside diphosphate kinase-like" evidence="17">
    <location>
        <begin position="2"/>
        <end position="139"/>
    </location>
</feature>
<dbReference type="InterPro" id="IPR036850">
    <property type="entry name" value="NDK-like_dom_sf"/>
</dbReference>
<evidence type="ECO:0000256" key="5">
    <source>
        <dbReference type="ARBA" id="ARBA00022553"/>
    </source>
</evidence>
<feature type="binding site" evidence="13 14">
    <location>
        <position position="58"/>
    </location>
    <ligand>
        <name>ATP</name>
        <dbReference type="ChEBI" id="CHEBI:30616"/>
    </ligand>
</feature>
<dbReference type="GO" id="GO:0005524">
    <property type="term" value="F:ATP binding"/>
    <property type="evidence" value="ECO:0007669"/>
    <property type="project" value="UniProtKB-UniRule"/>
</dbReference>
<organism evidence="18 19">
    <name type="scientific">Candidatus Undinarchaeum marinum</name>
    <dbReference type="NCBI Taxonomy" id="2756141"/>
    <lineage>
        <taxon>Archaea</taxon>
        <taxon>Candidatus Undinarchaeota</taxon>
        <taxon>Candidatus Undinarchaeia</taxon>
        <taxon>Candidatus Undinarchaeales</taxon>
        <taxon>Candidatus Undinarchaeaceae</taxon>
        <taxon>Candidatus Undinarchaeum</taxon>
    </lineage>
</organism>
<evidence type="ECO:0000256" key="12">
    <source>
        <dbReference type="ARBA" id="ARBA00023080"/>
    </source>
</evidence>
<evidence type="ECO:0000256" key="7">
    <source>
        <dbReference type="ARBA" id="ARBA00022723"/>
    </source>
</evidence>
<keyword evidence="7 13" id="KW-0479">Metal-binding</keyword>
<keyword evidence="5 13" id="KW-0597">Phosphoprotein</keyword>
<accession>A0A832UPV1</accession>
<evidence type="ECO:0000313" key="18">
    <source>
        <dbReference type="EMBL" id="HIJ99596.1"/>
    </source>
</evidence>
<gene>
    <name evidence="13 18" type="primary">ndk</name>
    <name evidence="18" type="ORF">H1011_02115</name>
</gene>
<keyword evidence="10 13" id="KW-0067">ATP-binding</keyword>
<evidence type="ECO:0000256" key="11">
    <source>
        <dbReference type="ARBA" id="ARBA00022842"/>
    </source>
</evidence>
<comment type="function">
    <text evidence="13">Major role in the synthesis of nucleoside triphosphates other than ATP. The ATP gamma phosphate is transferred to the NDP beta phosphate via a ping-pong mechanism, using a phosphorylated active-site intermediate.</text>
</comment>